<name>A0A7S8C8R3_9HYPH</name>
<dbReference type="Gene3D" id="1.10.10.10">
    <property type="entry name" value="Winged helix-like DNA-binding domain superfamily/Winged helix DNA-binding domain"/>
    <property type="match status" value="1"/>
</dbReference>
<dbReference type="GO" id="GO:0006950">
    <property type="term" value="P:response to stress"/>
    <property type="evidence" value="ECO:0007669"/>
    <property type="project" value="TreeGrafter"/>
</dbReference>
<dbReference type="PANTHER" id="PTHR33164:SF104">
    <property type="entry name" value="TRANSCRIPTIONAL REGULATORY PROTEIN"/>
    <property type="match status" value="1"/>
</dbReference>
<dbReference type="InterPro" id="IPR036388">
    <property type="entry name" value="WH-like_DNA-bd_sf"/>
</dbReference>
<evidence type="ECO:0000313" key="2">
    <source>
        <dbReference type="EMBL" id="QPC45364.1"/>
    </source>
</evidence>
<dbReference type="Pfam" id="PF12802">
    <property type="entry name" value="MarR_2"/>
    <property type="match status" value="1"/>
</dbReference>
<accession>A0A7S8C8R3</accession>
<dbReference type="InterPro" id="IPR039422">
    <property type="entry name" value="MarR/SlyA-like"/>
</dbReference>
<protein>
    <submittedName>
        <fullName evidence="2">Winged helix-turn-helix transcriptional regulator</fullName>
    </submittedName>
</protein>
<dbReference type="Proteomes" id="UP000593594">
    <property type="component" value="Chromosome"/>
</dbReference>
<dbReference type="EMBL" id="CP058214">
    <property type="protein sequence ID" value="QPC45364.1"/>
    <property type="molecule type" value="Genomic_DNA"/>
</dbReference>
<dbReference type="PANTHER" id="PTHR33164">
    <property type="entry name" value="TRANSCRIPTIONAL REGULATOR, MARR FAMILY"/>
    <property type="match status" value="1"/>
</dbReference>
<feature type="domain" description="HTH marR-type" evidence="1">
    <location>
        <begin position="33"/>
        <end position="172"/>
    </location>
</feature>
<evidence type="ECO:0000313" key="3">
    <source>
        <dbReference type="Proteomes" id="UP000593594"/>
    </source>
</evidence>
<dbReference type="AlphaFoldDB" id="A0A7S8C8R3"/>
<dbReference type="PROSITE" id="PS50995">
    <property type="entry name" value="HTH_MARR_2"/>
    <property type="match status" value="1"/>
</dbReference>
<gene>
    <name evidence="2" type="ORF">HW532_15100</name>
</gene>
<dbReference type="PRINTS" id="PR00598">
    <property type="entry name" value="HTHMARR"/>
</dbReference>
<dbReference type="SMART" id="SM00347">
    <property type="entry name" value="HTH_MARR"/>
    <property type="match status" value="1"/>
</dbReference>
<sequence>MQLHLYGACMRPVKVYVIAFMCSAPPTATGSPSPAAVRAWVRLMRAQRLVLAAIERDLKDADLPPLSWYDVLWELARAEDGRLRPFEIEERTLLAQYNLSRLLNRLEHNRLIRREPFSGDGRGHWVVITDAGRTLRARMWTVYAEAIRREIGDRLSEAEAEELAGLLSRLAATA</sequence>
<dbReference type="InterPro" id="IPR036390">
    <property type="entry name" value="WH_DNA-bd_sf"/>
</dbReference>
<keyword evidence="3" id="KW-1185">Reference proteome</keyword>
<reference evidence="2 3" key="1">
    <citation type="submission" date="2020-06" db="EMBL/GenBank/DDBJ databases">
        <title>Genome sequence of 2 isolates from Red Sea Mangroves.</title>
        <authorList>
            <person name="Sefrji F."/>
            <person name="Michoud G."/>
            <person name="Merlino G."/>
            <person name="Daffonchio D."/>
        </authorList>
    </citation>
    <scope>NUCLEOTIDE SEQUENCE [LARGE SCALE GENOMIC DNA]</scope>
    <source>
        <strain evidence="2 3">R1DC25</strain>
    </source>
</reference>
<evidence type="ECO:0000259" key="1">
    <source>
        <dbReference type="PROSITE" id="PS50995"/>
    </source>
</evidence>
<dbReference type="GO" id="GO:0003700">
    <property type="term" value="F:DNA-binding transcription factor activity"/>
    <property type="evidence" value="ECO:0007669"/>
    <property type="project" value="InterPro"/>
</dbReference>
<dbReference type="KEGG" id="kmn:HW532_15100"/>
<proteinExistence type="predicted"/>
<organism evidence="2 3">
    <name type="scientific">Kaustia mangrovi</name>
    <dbReference type="NCBI Taxonomy" id="2593653"/>
    <lineage>
        <taxon>Bacteria</taxon>
        <taxon>Pseudomonadati</taxon>
        <taxon>Pseudomonadota</taxon>
        <taxon>Alphaproteobacteria</taxon>
        <taxon>Hyphomicrobiales</taxon>
        <taxon>Parvibaculaceae</taxon>
        <taxon>Kaustia</taxon>
    </lineage>
</organism>
<dbReference type="SUPFAM" id="SSF46785">
    <property type="entry name" value="Winged helix' DNA-binding domain"/>
    <property type="match status" value="1"/>
</dbReference>
<dbReference type="InterPro" id="IPR000835">
    <property type="entry name" value="HTH_MarR-typ"/>
</dbReference>